<dbReference type="PANTHER" id="PTHR35089:SF1">
    <property type="entry name" value="CHAPERONE PROTEIN SKP"/>
    <property type="match status" value="1"/>
</dbReference>
<keyword evidence="2" id="KW-0732">Signal</keyword>
<accession>A0A0S4LC77</accession>
<comment type="similarity">
    <text evidence="1">Belongs to the Skp family.</text>
</comment>
<dbReference type="PANTHER" id="PTHR35089">
    <property type="entry name" value="CHAPERONE PROTEIN SKP"/>
    <property type="match status" value="1"/>
</dbReference>
<dbReference type="SMART" id="SM00935">
    <property type="entry name" value="OmpH"/>
    <property type="match status" value="1"/>
</dbReference>
<sequence length="182" mass="20933">MFISAVRALFLAILFVSTPLFWPSFSQAAEFKMGVVDPQSVLEKSKAGKRALDELKEHILGKQKLLGKDEEELRNTDKQLKEQAPKWTETEKKEKEGQFRTKVQDFQKRAQEFNMEIQKKQKELVDEYMKKISAATQTVAEKGGVALVVDKGSEQTVKIVIYHKNTIDLTEQVIKEFDRVNK</sequence>
<keyword evidence="4" id="KW-1185">Reference proteome</keyword>
<dbReference type="RefSeq" id="WP_090746974.1">
    <property type="nucleotide sequence ID" value="NZ_CZQA01000002.1"/>
</dbReference>
<dbReference type="Proteomes" id="UP000199032">
    <property type="component" value="Unassembled WGS sequence"/>
</dbReference>
<dbReference type="SUPFAM" id="SSF111384">
    <property type="entry name" value="OmpH-like"/>
    <property type="match status" value="1"/>
</dbReference>
<dbReference type="AlphaFoldDB" id="A0A0S4LC77"/>
<dbReference type="GO" id="GO:0051082">
    <property type="term" value="F:unfolded protein binding"/>
    <property type="evidence" value="ECO:0007669"/>
    <property type="project" value="InterPro"/>
</dbReference>
<evidence type="ECO:0000256" key="1">
    <source>
        <dbReference type="ARBA" id="ARBA00009091"/>
    </source>
</evidence>
<dbReference type="GO" id="GO:0050821">
    <property type="term" value="P:protein stabilization"/>
    <property type="evidence" value="ECO:0007669"/>
    <property type="project" value="TreeGrafter"/>
</dbReference>
<evidence type="ECO:0000313" key="4">
    <source>
        <dbReference type="Proteomes" id="UP000199032"/>
    </source>
</evidence>
<dbReference type="GO" id="GO:0005829">
    <property type="term" value="C:cytosol"/>
    <property type="evidence" value="ECO:0007669"/>
    <property type="project" value="TreeGrafter"/>
</dbReference>
<dbReference type="EMBL" id="CZQA01000002">
    <property type="protein sequence ID" value="CUS34783.1"/>
    <property type="molecule type" value="Genomic_DNA"/>
</dbReference>
<reference evidence="3 4" key="1">
    <citation type="submission" date="2015-10" db="EMBL/GenBank/DDBJ databases">
        <authorList>
            <person name="Gilbert D.G."/>
        </authorList>
    </citation>
    <scope>NUCLEOTIDE SEQUENCE [LARGE SCALE GENOMIC DNA]</scope>
    <source>
        <strain evidence="3">COMA1</strain>
    </source>
</reference>
<organism evidence="3 4">
    <name type="scientific">Candidatus Nitrospira nitrosa</name>
    <dbReference type="NCBI Taxonomy" id="1742972"/>
    <lineage>
        <taxon>Bacteria</taxon>
        <taxon>Pseudomonadati</taxon>
        <taxon>Nitrospirota</taxon>
        <taxon>Nitrospiria</taxon>
        <taxon>Nitrospirales</taxon>
        <taxon>Nitrospiraceae</taxon>
        <taxon>Nitrospira</taxon>
    </lineage>
</organism>
<dbReference type="Gene3D" id="3.30.910.20">
    <property type="entry name" value="Skp domain"/>
    <property type="match status" value="1"/>
</dbReference>
<dbReference type="InterPro" id="IPR005632">
    <property type="entry name" value="Chaperone_Skp"/>
</dbReference>
<gene>
    <name evidence="3" type="ORF">COMA1_100006</name>
</gene>
<name>A0A0S4LC77_9BACT</name>
<proteinExistence type="inferred from homology"/>
<dbReference type="OrthoDB" id="9789767at2"/>
<evidence type="ECO:0000256" key="2">
    <source>
        <dbReference type="ARBA" id="ARBA00022729"/>
    </source>
</evidence>
<dbReference type="InterPro" id="IPR024930">
    <property type="entry name" value="Skp_dom_sf"/>
</dbReference>
<dbReference type="STRING" id="1742972.COMA1_100006"/>
<evidence type="ECO:0000313" key="3">
    <source>
        <dbReference type="EMBL" id="CUS34783.1"/>
    </source>
</evidence>
<protein>
    <submittedName>
        <fullName evidence="3">Putative Periplasmic chaperone Skp</fullName>
    </submittedName>
</protein>
<dbReference type="Pfam" id="PF03938">
    <property type="entry name" value="OmpH"/>
    <property type="match status" value="1"/>
</dbReference>